<dbReference type="GeneID" id="103731112"/>
<dbReference type="Pfam" id="PF00685">
    <property type="entry name" value="Sulfotransfer_1"/>
    <property type="match status" value="1"/>
</dbReference>
<dbReference type="GO" id="GO:0006805">
    <property type="term" value="P:xenobiotic metabolic process"/>
    <property type="evidence" value="ECO:0007669"/>
    <property type="project" value="Ensembl"/>
</dbReference>
<dbReference type="GO" id="GO:0005737">
    <property type="term" value="C:cytoplasm"/>
    <property type="evidence" value="ECO:0007669"/>
    <property type="project" value="UniProtKB-SubCell"/>
</dbReference>
<dbReference type="SUPFAM" id="SSF52540">
    <property type="entry name" value="P-loop containing nucleoside triphosphate hydrolases"/>
    <property type="match status" value="1"/>
</dbReference>
<dbReference type="GO" id="GO:0009812">
    <property type="term" value="P:flavonoid metabolic process"/>
    <property type="evidence" value="ECO:0007669"/>
    <property type="project" value="Ensembl"/>
</dbReference>
<dbReference type="InterPro" id="IPR000863">
    <property type="entry name" value="Sulfotransferase_dom"/>
</dbReference>
<comment type="subcellular location">
    <subcellularLocation>
        <location evidence="1">Cytoplasm</location>
    </subcellularLocation>
</comment>
<dbReference type="GO" id="GO:0004062">
    <property type="term" value="F:aryl sulfotransferase activity"/>
    <property type="evidence" value="ECO:0007669"/>
    <property type="project" value="Ensembl"/>
</dbReference>
<dbReference type="GO" id="GO:0050427">
    <property type="term" value="P:3'-phosphoadenosine 5'-phosphosulfate metabolic process"/>
    <property type="evidence" value="ECO:0007669"/>
    <property type="project" value="Ensembl"/>
</dbReference>
<evidence type="ECO:0000313" key="7">
    <source>
        <dbReference type="Ensembl" id="ENSNGAP00000005564.1"/>
    </source>
</evidence>
<dbReference type="GO" id="GO:0006068">
    <property type="term" value="P:ethanol catabolic process"/>
    <property type="evidence" value="ECO:0007669"/>
    <property type="project" value="Ensembl"/>
</dbReference>
<dbReference type="Gene3D" id="3.40.50.300">
    <property type="entry name" value="P-loop containing nucleotide triphosphate hydrolases"/>
    <property type="match status" value="1"/>
</dbReference>
<evidence type="ECO:0000256" key="2">
    <source>
        <dbReference type="ARBA" id="ARBA00005771"/>
    </source>
</evidence>
<dbReference type="OrthoDB" id="205623at2759"/>
<keyword evidence="3" id="KW-0963">Cytoplasm</keyword>
<evidence type="ECO:0000256" key="1">
    <source>
        <dbReference type="ARBA" id="ARBA00004496"/>
    </source>
</evidence>
<dbReference type="Ensembl" id="ENSNGAT00000009607.1">
    <property type="protein sequence ID" value="ENSNGAP00000005564.1"/>
    <property type="gene ID" value="ENSNGAG00000007917.1"/>
</dbReference>
<evidence type="ECO:0000256" key="5">
    <source>
        <dbReference type="RuleBase" id="RU361155"/>
    </source>
</evidence>
<keyword evidence="4 5" id="KW-0808">Transferase</keyword>
<organism evidence="7 8">
    <name type="scientific">Nannospalax galili</name>
    <name type="common">Northern Israeli blind subterranean mole rat</name>
    <name type="synonym">Spalax galili</name>
    <dbReference type="NCBI Taxonomy" id="1026970"/>
    <lineage>
        <taxon>Eukaryota</taxon>
        <taxon>Metazoa</taxon>
        <taxon>Chordata</taxon>
        <taxon>Craniata</taxon>
        <taxon>Vertebrata</taxon>
        <taxon>Euteleostomi</taxon>
        <taxon>Mammalia</taxon>
        <taxon>Eutheria</taxon>
        <taxon>Euarchontoglires</taxon>
        <taxon>Glires</taxon>
        <taxon>Rodentia</taxon>
        <taxon>Myomorpha</taxon>
        <taxon>Muroidea</taxon>
        <taxon>Spalacidae</taxon>
        <taxon>Spalacinae</taxon>
        <taxon>Nannospalax</taxon>
    </lineage>
</organism>
<dbReference type="RefSeq" id="XP_008827646.1">
    <property type="nucleotide sequence ID" value="XM_008829424.1"/>
</dbReference>
<comment type="similarity">
    <text evidence="2 5">Belongs to the sulfotransferase 1 family.</text>
</comment>
<protein>
    <recommendedName>
        <fullName evidence="5">Sulfotransferase</fullName>
        <ecNumber evidence="5">2.8.2.-</ecNumber>
    </recommendedName>
</protein>
<gene>
    <name evidence="7" type="primary">Sult1b1</name>
</gene>
<evidence type="ECO:0000256" key="3">
    <source>
        <dbReference type="ARBA" id="ARBA00022490"/>
    </source>
</evidence>
<dbReference type="GO" id="GO:0042403">
    <property type="term" value="P:thyroid hormone metabolic process"/>
    <property type="evidence" value="ECO:0007669"/>
    <property type="project" value="Ensembl"/>
</dbReference>
<name>A0A8C6QP39_NANGA</name>
<dbReference type="GeneTree" id="ENSGT00940000161848"/>
<reference evidence="7" key="2">
    <citation type="submission" date="2025-09" db="UniProtKB">
        <authorList>
            <consortium name="Ensembl"/>
        </authorList>
    </citation>
    <scope>IDENTIFICATION</scope>
</reference>
<accession>A0A8C6QP39</accession>
<dbReference type="OMA" id="IIYLCRE"/>
<evidence type="ECO:0000313" key="8">
    <source>
        <dbReference type="Proteomes" id="UP000694381"/>
    </source>
</evidence>
<sequence length="299" mass="35421">MSCPEDIYRKNLKMVHGYPMVYAFTDNWERIEQFQSKPDDIVIISYPKSGTTWISEIVDMILNDGNVEKCKRDVITSKVPMLELNIPGLRISGIEQLETNPSPRFIKTHLPTDLLPKSMWRNNCKMIYLTRNGKDVAVSYYHFYLMHTLLPLPGTWEEYLENFMTGNVAYGSWFNHVKSWWKIKDHHPVLFLYYEDMKKNPKEEIKKIARFLAKTLNDEMLDRIIHHTSFEVMKDNPLVNYTHLPTAVMDHSKFSFMRKGIVGDWKNYFTVSQNEKFDDMYKKEMSGTRLQFITEFQNA</sequence>
<dbReference type="KEGG" id="ngi:103731112"/>
<dbReference type="EC" id="2.8.2.-" evidence="5"/>
<feature type="domain" description="Sulfotransferase" evidence="6">
    <location>
        <begin position="38"/>
        <end position="288"/>
    </location>
</feature>
<dbReference type="AlphaFoldDB" id="A0A8C6QP39"/>
<dbReference type="GO" id="GO:0030855">
    <property type="term" value="P:epithelial cell differentiation"/>
    <property type="evidence" value="ECO:0007669"/>
    <property type="project" value="Ensembl"/>
</dbReference>
<dbReference type="CTD" id="27284"/>
<dbReference type="GO" id="GO:0051923">
    <property type="term" value="P:sulfation"/>
    <property type="evidence" value="ECO:0007669"/>
    <property type="project" value="Ensembl"/>
</dbReference>
<proteinExistence type="inferred from homology"/>
<dbReference type="FunFam" id="3.40.50.300:FF:000433">
    <property type="entry name" value="Estrogen sulfotransferase"/>
    <property type="match status" value="1"/>
</dbReference>
<evidence type="ECO:0000259" key="6">
    <source>
        <dbReference type="Pfam" id="PF00685"/>
    </source>
</evidence>
<dbReference type="PANTHER" id="PTHR11783">
    <property type="entry name" value="SULFOTRANSFERASE SULT"/>
    <property type="match status" value="1"/>
</dbReference>
<dbReference type="InterPro" id="IPR027417">
    <property type="entry name" value="P-loop_NTPase"/>
</dbReference>
<keyword evidence="8" id="KW-1185">Reference proteome</keyword>
<evidence type="ECO:0000256" key="4">
    <source>
        <dbReference type="ARBA" id="ARBA00022679"/>
    </source>
</evidence>
<dbReference type="Proteomes" id="UP000694381">
    <property type="component" value="Unassembled WGS sequence"/>
</dbReference>
<reference evidence="7" key="1">
    <citation type="submission" date="2025-08" db="UniProtKB">
        <authorList>
            <consortium name="Ensembl"/>
        </authorList>
    </citation>
    <scope>IDENTIFICATION</scope>
</reference>